<organism evidence="11 12">
    <name type="scientific">Adiantum capillus-veneris</name>
    <name type="common">Maidenhair fern</name>
    <dbReference type="NCBI Taxonomy" id="13818"/>
    <lineage>
        <taxon>Eukaryota</taxon>
        <taxon>Viridiplantae</taxon>
        <taxon>Streptophyta</taxon>
        <taxon>Embryophyta</taxon>
        <taxon>Tracheophyta</taxon>
        <taxon>Polypodiopsida</taxon>
        <taxon>Polypodiidae</taxon>
        <taxon>Polypodiales</taxon>
        <taxon>Pteridineae</taxon>
        <taxon>Pteridaceae</taxon>
        <taxon>Vittarioideae</taxon>
        <taxon>Adiantum</taxon>
    </lineage>
</organism>
<keyword evidence="8 9" id="KW-0472">Membrane</keyword>
<feature type="transmembrane region" description="Helical" evidence="9">
    <location>
        <begin position="202"/>
        <end position="221"/>
    </location>
</feature>
<sequence>IRSGVSLQHYKMTNIDTVSTAIGILGNITAVLLFMSPLPTFYEICKKKSTGSFSGVPYLCSLANCLIWVFYGLPIITHNLILVITINGFGVFMESLYLLVYVPFAQGKNKMKMLVIILIILVAYGIIIVLTLTVLPIDKRALFVGTIAAVLNTAMYAAPLAAMRNVIQTKSVDSMPFLLSLCTFVNSCLWAIYGILKKDPFIIIPNALGIIFGIMQLALYAHYHKYQRRATTGDGTNGMVNASDKRREATQHV</sequence>
<dbReference type="EMBL" id="JABFUD020000024">
    <property type="protein sequence ID" value="KAI5060231.1"/>
    <property type="molecule type" value="Genomic_DNA"/>
</dbReference>
<feature type="transmembrane region" description="Helical" evidence="9">
    <location>
        <begin position="80"/>
        <end position="102"/>
    </location>
</feature>
<evidence type="ECO:0000313" key="12">
    <source>
        <dbReference type="Proteomes" id="UP000886520"/>
    </source>
</evidence>
<dbReference type="PANTHER" id="PTHR10791">
    <property type="entry name" value="RAG1-ACTIVATING PROTEIN 1"/>
    <property type="match status" value="1"/>
</dbReference>
<dbReference type="GO" id="GO:0012505">
    <property type="term" value="C:endomembrane system"/>
    <property type="evidence" value="ECO:0007669"/>
    <property type="project" value="UniProtKB-SubCell"/>
</dbReference>
<protein>
    <recommendedName>
        <fullName evidence="9">Bidirectional sugar transporter SWEET</fullName>
    </recommendedName>
</protein>
<comment type="subcellular location">
    <subcellularLocation>
        <location evidence="9">Cell membrane</location>
        <topology evidence="9">Multi-pass membrane protein</topology>
    </subcellularLocation>
    <subcellularLocation>
        <location evidence="1">Endomembrane system</location>
        <topology evidence="1">Multi-pass membrane protein</topology>
    </subcellularLocation>
</comment>
<dbReference type="PANTHER" id="PTHR10791:SF240">
    <property type="entry name" value="BIDIRECTIONAL SUGAR TRANSPORTER SWEET"/>
    <property type="match status" value="1"/>
</dbReference>
<keyword evidence="12" id="KW-1185">Reference proteome</keyword>
<comment type="similarity">
    <text evidence="2 9">Belongs to the SWEET sugar transporter family.</text>
</comment>
<dbReference type="InterPro" id="IPR004316">
    <property type="entry name" value="SWEET_rpt"/>
</dbReference>
<gene>
    <name evidence="11" type="ORF">GOP47_0024651</name>
</gene>
<dbReference type="GO" id="GO:0051119">
    <property type="term" value="F:sugar transmembrane transporter activity"/>
    <property type="evidence" value="ECO:0007669"/>
    <property type="project" value="InterPro"/>
</dbReference>
<keyword evidence="7 9" id="KW-1133">Transmembrane helix</keyword>
<reference evidence="11" key="1">
    <citation type="submission" date="2021-01" db="EMBL/GenBank/DDBJ databases">
        <title>Adiantum capillus-veneris genome.</title>
        <authorList>
            <person name="Fang Y."/>
            <person name="Liao Q."/>
        </authorList>
    </citation>
    <scope>NUCLEOTIDE SEQUENCE</scope>
    <source>
        <strain evidence="11">H3</strain>
        <tissue evidence="11">Leaf</tissue>
    </source>
</reference>
<dbReference type="Pfam" id="PF03083">
    <property type="entry name" value="MtN3_slv"/>
    <property type="match status" value="2"/>
</dbReference>
<feature type="transmembrane region" description="Helical" evidence="9">
    <location>
        <begin position="20"/>
        <end position="44"/>
    </location>
</feature>
<evidence type="ECO:0000256" key="4">
    <source>
        <dbReference type="ARBA" id="ARBA00022597"/>
    </source>
</evidence>
<evidence type="ECO:0000256" key="9">
    <source>
        <dbReference type="RuleBase" id="RU910715"/>
    </source>
</evidence>
<keyword evidence="5 9" id="KW-0812">Transmembrane</keyword>
<accession>A0A9D4U251</accession>
<evidence type="ECO:0000256" key="6">
    <source>
        <dbReference type="ARBA" id="ARBA00022737"/>
    </source>
</evidence>
<evidence type="ECO:0000256" key="7">
    <source>
        <dbReference type="ARBA" id="ARBA00022989"/>
    </source>
</evidence>
<dbReference type="FunFam" id="1.20.1280.290:FF:000001">
    <property type="entry name" value="Bidirectional sugar transporter SWEET"/>
    <property type="match status" value="1"/>
</dbReference>
<evidence type="ECO:0000256" key="3">
    <source>
        <dbReference type="ARBA" id="ARBA00022448"/>
    </source>
</evidence>
<dbReference type="Gene3D" id="1.20.1280.290">
    <property type="match status" value="2"/>
</dbReference>
<evidence type="ECO:0000256" key="1">
    <source>
        <dbReference type="ARBA" id="ARBA00004127"/>
    </source>
</evidence>
<evidence type="ECO:0000313" key="11">
    <source>
        <dbReference type="EMBL" id="KAI5060231.1"/>
    </source>
</evidence>
<name>A0A9D4U251_ADICA</name>
<comment type="caution">
    <text evidence="11">The sequence shown here is derived from an EMBL/GenBank/DDBJ whole genome shotgun (WGS) entry which is preliminary data.</text>
</comment>
<feature type="transmembrane region" description="Helical" evidence="9">
    <location>
        <begin position="141"/>
        <end position="163"/>
    </location>
</feature>
<keyword evidence="6" id="KW-0677">Repeat</keyword>
<evidence type="ECO:0000256" key="10">
    <source>
        <dbReference type="SAM" id="MobiDB-lite"/>
    </source>
</evidence>
<dbReference type="OrthoDB" id="409725at2759"/>
<feature type="transmembrane region" description="Helical" evidence="9">
    <location>
        <begin position="175"/>
        <end position="196"/>
    </location>
</feature>
<dbReference type="FunFam" id="1.20.1280.290:FF:000002">
    <property type="entry name" value="Bidirectional sugar transporter SWEET"/>
    <property type="match status" value="1"/>
</dbReference>
<feature type="compositionally biased region" description="Basic and acidic residues" evidence="10">
    <location>
        <begin position="243"/>
        <end position="253"/>
    </location>
</feature>
<evidence type="ECO:0000256" key="5">
    <source>
        <dbReference type="ARBA" id="ARBA00022692"/>
    </source>
</evidence>
<comment type="function">
    <text evidence="9">Mediates both low-affinity uptake and efflux of sugar across the membrane.</text>
</comment>
<dbReference type="AlphaFoldDB" id="A0A9D4U251"/>
<keyword evidence="4 9" id="KW-0762">Sugar transport</keyword>
<proteinExistence type="inferred from homology"/>
<feature type="non-terminal residue" evidence="11">
    <location>
        <position position="1"/>
    </location>
</feature>
<feature type="transmembrane region" description="Helical" evidence="9">
    <location>
        <begin position="114"/>
        <end position="135"/>
    </location>
</feature>
<dbReference type="Proteomes" id="UP000886520">
    <property type="component" value="Chromosome 24"/>
</dbReference>
<evidence type="ECO:0000256" key="2">
    <source>
        <dbReference type="ARBA" id="ARBA00007809"/>
    </source>
</evidence>
<feature type="region of interest" description="Disordered" evidence="10">
    <location>
        <begin position="234"/>
        <end position="253"/>
    </location>
</feature>
<feature type="transmembrane region" description="Helical" evidence="9">
    <location>
        <begin position="56"/>
        <end position="74"/>
    </location>
</feature>
<keyword evidence="3 9" id="KW-0813">Transport</keyword>
<evidence type="ECO:0000256" key="8">
    <source>
        <dbReference type="ARBA" id="ARBA00023136"/>
    </source>
</evidence>
<dbReference type="InterPro" id="IPR047664">
    <property type="entry name" value="SWEET"/>
</dbReference>
<dbReference type="GO" id="GO:0005886">
    <property type="term" value="C:plasma membrane"/>
    <property type="evidence" value="ECO:0007669"/>
    <property type="project" value="UniProtKB-SubCell"/>
</dbReference>